<dbReference type="AlphaFoldDB" id="A0A3R7KC43"/>
<dbReference type="EMBL" id="MKGL01000545">
    <property type="protein sequence ID" value="RNE97589.1"/>
    <property type="molecule type" value="Genomic_DNA"/>
</dbReference>
<name>A0A3R7KC43_TRYRA</name>
<dbReference type="PANTHER" id="PTHR33129">
    <property type="entry name" value="PROTEIN KINASE DOMAIN-CONTAINING PROTEIN-RELATED"/>
    <property type="match status" value="1"/>
</dbReference>
<dbReference type="NCBIfam" id="TIGR01631">
    <property type="entry name" value="Trypano_RHS"/>
    <property type="match status" value="1"/>
</dbReference>
<evidence type="ECO:0000259" key="2">
    <source>
        <dbReference type="Pfam" id="PF07999"/>
    </source>
</evidence>
<evidence type="ECO:0000313" key="5">
    <source>
        <dbReference type="EMBL" id="RNE97589.1"/>
    </source>
</evidence>
<dbReference type="PANTHER" id="PTHR33129:SF3">
    <property type="entry name" value="HOT SPOT (RHS) PROTEIN, PUTATIVE-RELATED"/>
    <property type="match status" value="1"/>
</dbReference>
<evidence type="ECO:0000256" key="1">
    <source>
        <dbReference type="SAM" id="MobiDB-lite"/>
    </source>
</evidence>
<dbReference type="InterPro" id="IPR052980">
    <property type="entry name" value="Crinkler_effector"/>
</dbReference>
<dbReference type="RefSeq" id="XP_029234201.1">
    <property type="nucleotide sequence ID" value="XM_029385973.1"/>
</dbReference>
<feature type="domain" description="DUF7578" evidence="4">
    <location>
        <begin position="74"/>
        <end position="133"/>
    </location>
</feature>
<dbReference type="InterPro" id="IPR006518">
    <property type="entry name" value="Trypano_RHS"/>
</dbReference>
<dbReference type="Pfam" id="PF20445">
    <property type="entry name" value="RHS_N"/>
    <property type="match status" value="1"/>
</dbReference>
<keyword evidence="6" id="KW-1185">Reference proteome</keyword>
<dbReference type="InterPro" id="IPR046836">
    <property type="entry name" value="RHS_C"/>
</dbReference>
<evidence type="ECO:0000259" key="3">
    <source>
        <dbReference type="Pfam" id="PF20445"/>
    </source>
</evidence>
<protein>
    <submittedName>
        <fullName evidence="5">Retrotransposon hot spot (RHS) protein</fullName>
    </submittedName>
</protein>
<evidence type="ECO:0000259" key="4">
    <source>
        <dbReference type="Pfam" id="PF24466"/>
    </source>
</evidence>
<dbReference type="InterPro" id="IPR046835">
    <property type="entry name" value="RHS_N"/>
</dbReference>
<dbReference type="InterPro" id="IPR056000">
    <property type="entry name" value="DUF7578"/>
</dbReference>
<dbReference type="GeneID" id="40333213"/>
<organism evidence="5 6">
    <name type="scientific">Trypanosoma rangeli</name>
    <dbReference type="NCBI Taxonomy" id="5698"/>
    <lineage>
        <taxon>Eukaryota</taxon>
        <taxon>Discoba</taxon>
        <taxon>Euglenozoa</taxon>
        <taxon>Kinetoplastea</taxon>
        <taxon>Metakinetoplastina</taxon>
        <taxon>Trypanosomatida</taxon>
        <taxon>Trypanosomatidae</taxon>
        <taxon>Trypanosoma</taxon>
        <taxon>Herpetosoma</taxon>
    </lineage>
</organism>
<proteinExistence type="predicted"/>
<dbReference type="VEuPathDB" id="TriTrypDB:TRSC58_07193"/>
<feature type="domain" description="Retrotransposon hot spot protein,C-terminal" evidence="2">
    <location>
        <begin position="316"/>
        <end position="612"/>
    </location>
</feature>
<dbReference type="OrthoDB" id="251324at2759"/>
<evidence type="ECO:0000313" key="6">
    <source>
        <dbReference type="Proteomes" id="UP000283634"/>
    </source>
</evidence>
<dbReference type="Pfam" id="PF07999">
    <property type="entry name" value="RHSP"/>
    <property type="match status" value="1"/>
</dbReference>
<sequence length="783" mass="90087">MPARQERVRAGNRKQCPAPDVPHGGERQAMLESDGNSQQPALQRRRVEETLQQPKWTLESPVRDILLEGSLAVKLKLNDFLRGKFCGMGVVESNESVLMEEFAAHPTRFIDDTKLLDTIKTSESYNLARCVMEWRKGAEMITMRDVAYLHGKGVSTLKQWWEFEDEGMGGTESRQKLDRVLHEVRMRTILLKTQVLEGLYESVYNARWSHVMEAADVEAGMGLKVKEGKPPQSWEYKEEGGTLEIHNEKKRLHPPRLRLMVLSSERQWPYSWSRVEGITDCYVTAEVERVWKVVEGDLKGLFGTDGPKIFKTWRHLLIGTSGIGKSMAAGSYLLYQLLHYDAAKFHVVVYCFGRELAYVFDKTAQTVSEYKAEDDIMIVVKDLAQRGMRGYVICDAAMQGAPSPAHFPPSKSWGMILVSSPDRNQFEVWKQAMHPRQIIMNCPDAIDVKAMYVWERRDQPVQEQAECWKMVEQHMCNVGPIPLCIFSEAEYVERFNATEDAVKSMSASDAERYSVIGTGKLWHFEGASHQLLRLDRKRGDTGCEAFLNVPICEKLWLQIFDKLATIMGEKDVLLLVWRLKESCLPEARENYIVPAFTLWGFVGAIQYKLKELTPPEWRPRRPCALRVWPSDHPKKSVLLLRKEYNPAKVDIKYGVLYEPEDESFPLLDAFFFLKPPQNTMVGLQVKTSKRKHITASIVRRLSEYLAEYFNVRKTFALDLLWEIIYVHYPESVPINRWQRCDLVQHPHGDEGKAEEIIAAFWKRQVHQYNVAISPEDLHVVCGG</sequence>
<accession>A0A3R7KC43</accession>
<reference evidence="5 6" key="1">
    <citation type="journal article" date="2018" name="BMC Genomics">
        <title>Genomic comparison of Trypanosoma conorhini and Trypanosoma rangeli to Trypanosoma cruzi strains of high and low virulence.</title>
        <authorList>
            <person name="Bradwell K.R."/>
            <person name="Koparde V.N."/>
            <person name="Matveyev A.V."/>
            <person name="Serrano M.G."/>
            <person name="Alves J.M."/>
            <person name="Parikh H."/>
            <person name="Huang B."/>
            <person name="Lee V."/>
            <person name="Espinosa-Alvarez O."/>
            <person name="Ortiz P.A."/>
            <person name="Costa-Martins A.G."/>
            <person name="Teixeira M.M."/>
            <person name="Buck G.A."/>
        </authorList>
    </citation>
    <scope>NUCLEOTIDE SEQUENCE [LARGE SCALE GENOMIC DNA]</scope>
    <source>
        <strain evidence="5 6">AM80</strain>
    </source>
</reference>
<feature type="domain" description="Retrotransposon hot spot protein N-terminal" evidence="3">
    <location>
        <begin position="200"/>
        <end position="302"/>
    </location>
</feature>
<feature type="region of interest" description="Disordered" evidence="1">
    <location>
        <begin position="1"/>
        <end position="40"/>
    </location>
</feature>
<gene>
    <name evidence="5" type="ORF">TraAM80_09280</name>
</gene>
<dbReference type="Proteomes" id="UP000283634">
    <property type="component" value="Unassembled WGS sequence"/>
</dbReference>
<dbReference type="OMA" id="HEWHEDS"/>
<comment type="caution">
    <text evidence="5">The sequence shown here is derived from an EMBL/GenBank/DDBJ whole genome shotgun (WGS) entry which is preliminary data.</text>
</comment>
<dbReference type="Pfam" id="PF24466">
    <property type="entry name" value="DUF7578"/>
    <property type="match status" value="1"/>
</dbReference>